<name>A0AAE9IL90_CAEBR</name>
<dbReference type="EMBL" id="CP090893">
    <property type="protein sequence ID" value="ULT98489.1"/>
    <property type="molecule type" value="Genomic_DNA"/>
</dbReference>
<protein>
    <submittedName>
        <fullName evidence="2">Uncharacterized protein</fullName>
    </submittedName>
</protein>
<sequence>MDRTLGRGSNWRKLEEFKGPQEEEEEGHLDVDGEKRISSEATVKAAIEDGTDNNRYFAEPLRKSRANNKWKRWDSQKEFKRRDSSHFGDYSSSVFIGYFVITKIAWAQKLLAPRHPLPALLSKDQRTILFYLQLLGSPLLRG</sequence>
<evidence type="ECO:0000313" key="3">
    <source>
        <dbReference type="Proteomes" id="UP000827892"/>
    </source>
</evidence>
<organism evidence="2 3">
    <name type="scientific">Caenorhabditis briggsae</name>
    <dbReference type="NCBI Taxonomy" id="6238"/>
    <lineage>
        <taxon>Eukaryota</taxon>
        <taxon>Metazoa</taxon>
        <taxon>Ecdysozoa</taxon>
        <taxon>Nematoda</taxon>
        <taxon>Chromadorea</taxon>
        <taxon>Rhabditida</taxon>
        <taxon>Rhabditina</taxon>
        <taxon>Rhabditomorpha</taxon>
        <taxon>Rhabditoidea</taxon>
        <taxon>Rhabditidae</taxon>
        <taxon>Peloderinae</taxon>
        <taxon>Caenorhabditis</taxon>
    </lineage>
</organism>
<gene>
    <name evidence="2" type="ORF">L3Y34_000098</name>
</gene>
<feature type="compositionally biased region" description="Basic and acidic residues" evidence="1">
    <location>
        <begin position="12"/>
        <end position="21"/>
    </location>
</feature>
<evidence type="ECO:0000256" key="1">
    <source>
        <dbReference type="SAM" id="MobiDB-lite"/>
    </source>
</evidence>
<feature type="region of interest" description="Disordered" evidence="1">
    <location>
        <begin position="1"/>
        <end position="34"/>
    </location>
</feature>
<dbReference type="AlphaFoldDB" id="A0AAE9IL90"/>
<dbReference type="Proteomes" id="UP000827892">
    <property type="component" value="Chromosome III"/>
</dbReference>
<reference evidence="2 3" key="1">
    <citation type="submission" date="2022-05" db="EMBL/GenBank/DDBJ databases">
        <title>Chromosome-level reference genomes for two strains of Caenorhabditis briggsae: an improved platform for comparative genomics.</title>
        <authorList>
            <person name="Stevens L."/>
            <person name="Andersen E.C."/>
        </authorList>
    </citation>
    <scope>NUCLEOTIDE SEQUENCE [LARGE SCALE GENOMIC DNA]</scope>
    <source>
        <strain evidence="2">QX1410_ONT</strain>
        <tissue evidence="2">Whole-organism</tissue>
    </source>
</reference>
<evidence type="ECO:0000313" key="2">
    <source>
        <dbReference type="EMBL" id="ULT98489.1"/>
    </source>
</evidence>
<proteinExistence type="predicted"/>
<accession>A0AAE9IL90</accession>